<gene>
    <name evidence="1" type="ORF">ODV15_09640</name>
</gene>
<accession>A0A9X4AD95</accession>
<reference evidence="1" key="2">
    <citation type="submission" date="2022-10" db="EMBL/GenBank/DDBJ databases">
        <authorList>
            <person name="Kostovova I."/>
            <person name="Moravkova M."/>
            <person name="Pechar R."/>
        </authorList>
    </citation>
    <scope>NUCLEOTIDE SEQUENCE</scope>
    <source>
        <strain evidence="1">M356A</strain>
    </source>
</reference>
<evidence type="ECO:0000313" key="1">
    <source>
        <dbReference type="EMBL" id="MDB6262802.1"/>
    </source>
</evidence>
<dbReference type="AlphaFoldDB" id="A0A9X4AD95"/>
<dbReference type="Proteomes" id="UP001143700">
    <property type="component" value="Unassembled WGS sequence"/>
</dbReference>
<dbReference type="EMBL" id="JAOTGU010000019">
    <property type="protein sequence ID" value="MDB6262802.1"/>
    <property type="molecule type" value="Genomic_DNA"/>
</dbReference>
<evidence type="ECO:0000313" key="2">
    <source>
        <dbReference type="Proteomes" id="UP001143700"/>
    </source>
</evidence>
<name>A0A9X4AD95_LACAM</name>
<organism evidence="1 2">
    <name type="scientific">Lactobacillus amylovorus</name>
    <dbReference type="NCBI Taxonomy" id="1604"/>
    <lineage>
        <taxon>Bacteria</taxon>
        <taxon>Bacillati</taxon>
        <taxon>Bacillota</taxon>
        <taxon>Bacilli</taxon>
        <taxon>Lactobacillales</taxon>
        <taxon>Lactobacillaceae</taxon>
        <taxon>Lactobacillus</taxon>
    </lineage>
</organism>
<proteinExistence type="predicted"/>
<protein>
    <submittedName>
        <fullName evidence="1">Uncharacterized protein</fullName>
    </submittedName>
</protein>
<dbReference type="RefSeq" id="WP_271870734.1">
    <property type="nucleotide sequence ID" value="NZ_JAOTGU010000019.1"/>
</dbReference>
<sequence>MTNKQNENNKIIKVDFQKKNNKESKHVAMLLPEAAFPFNLNADTMLILGDISLAKKIWKGYYEHKLNLIDGISLQCLVGLDVQETVSKLQEPVKYKIFIPNMAKGSKQLYLSDLSPEGIKLFSLLKKQPETKNVTPWTFIYKKLINKAINEKVNCPKLSKKMDLSALDKFLQYFDQECQTKIKDILLNSEAEISQKILEIDDLK</sequence>
<reference evidence="1" key="1">
    <citation type="journal article" date="2022" name="Microorganisms">
        <title>Antibiotic Susceptibility, Resistance Gene Determinants and Corresponding Genomic Regions in Lactobacillus amylovorus Isolates Derived from Wild Boars and Domestic Pigs.</title>
        <authorList>
            <person name="Moravkova M."/>
            <person name="Kostovova I."/>
            <person name="Kavanova K."/>
            <person name="Pechar R."/>
            <person name="Stanek S."/>
            <person name="Brychta A."/>
            <person name="Zeman M."/>
            <person name="Kubasova T."/>
        </authorList>
    </citation>
    <scope>NUCLEOTIDE SEQUENCE</scope>
    <source>
        <strain evidence="1">M356A</strain>
    </source>
</reference>
<comment type="caution">
    <text evidence="1">The sequence shown here is derived from an EMBL/GenBank/DDBJ whole genome shotgun (WGS) entry which is preliminary data.</text>
</comment>